<accession>A0A494X9J2</accession>
<dbReference type="Proteomes" id="UP000280434">
    <property type="component" value="Unassembled WGS sequence"/>
</dbReference>
<dbReference type="Pfam" id="PF05118">
    <property type="entry name" value="Asp_Arg_Hydrox"/>
    <property type="match status" value="1"/>
</dbReference>
<evidence type="ECO:0000259" key="4">
    <source>
        <dbReference type="Pfam" id="PF05118"/>
    </source>
</evidence>
<keyword evidence="2" id="KW-0223">Dioxygenase</keyword>
<keyword evidence="3" id="KW-0560">Oxidoreductase</keyword>
<proteinExistence type="inferred from homology"/>
<dbReference type="AlphaFoldDB" id="A0A494X9J2"/>
<dbReference type="InterPro" id="IPR051821">
    <property type="entry name" value="Asp/Asn_beta-hydroxylase"/>
</dbReference>
<dbReference type="InterPro" id="IPR007803">
    <property type="entry name" value="Asp/Arg/Pro-Hydrxlase"/>
</dbReference>
<dbReference type="InterPro" id="IPR027443">
    <property type="entry name" value="IPNS-like_sf"/>
</dbReference>
<evidence type="ECO:0000313" key="5">
    <source>
        <dbReference type="EMBL" id="RKP46822.1"/>
    </source>
</evidence>
<dbReference type="GO" id="GO:0051213">
    <property type="term" value="F:dioxygenase activity"/>
    <property type="evidence" value="ECO:0007669"/>
    <property type="project" value="UniProtKB-KW"/>
</dbReference>
<dbReference type="GO" id="GO:0016020">
    <property type="term" value="C:membrane"/>
    <property type="evidence" value="ECO:0007669"/>
    <property type="project" value="TreeGrafter"/>
</dbReference>
<evidence type="ECO:0000256" key="1">
    <source>
        <dbReference type="ARBA" id="ARBA00007730"/>
    </source>
</evidence>
<evidence type="ECO:0000313" key="6">
    <source>
        <dbReference type="Proteomes" id="UP000280434"/>
    </source>
</evidence>
<protein>
    <submittedName>
        <fullName evidence="5">Aspartyl/asparaginyl beta-hydroxylase domain-containing protein</fullName>
    </submittedName>
</protein>
<comment type="similarity">
    <text evidence="1">Belongs to the aspartyl/asparaginyl beta-hydroxylase family.</text>
</comment>
<evidence type="ECO:0000256" key="3">
    <source>
        <dbReference type="ARBA" id="ARBA00023002"/>
    </source>
</evidence>
<dbReference type="SUPFAM" id="SSF51197">
    <property type="entry name" value="Clavaminate synthase-like"/>
    <property type="match status" value="1"/>
</dbReference>
<keyword evidence="6" id="KW-1185">Reference proteome</keyword>
<sequence length="171" mass="19157">MFFAPSTFAFTERLTAHWPTVLAECAALPSSEFAAWPETRLYNQGWDVYGLYVMEKPLLGNCLFCPHTAALVKEIPGLRTAGFSRLAPGTEIRPHVGYSHDVLRLHLTLRSHGDCGLRVGGEVRRWTPGHCLIFDDTVEHEAWNRSTAERIVLLVDFTKPRGLTADADGHR</sequence>
<feature type="domain" description="Aspartyl/asparaginy/proline hydroxylase" evidence="4">
    <location>
        <begin position="16"/>
        <end position="160"/>
    </location>
</feature>
<gene>
    <name evidence="5" type="ORF">D7S89_15770</name>
</gene>
<dbReference type="Gene3D" id="2.60.120.330">
    <property type="entry name" value="B-lactam Antibiotic, Isopenicillin N Synthase, Chain"/>
    <property type="match status" value="1"/>
</dbReference>
<dbReference type="PANTHER" id="PTHR46332">
    <property type="entry name" value="ASPARTATE BETA-HYDROXYLASE DOMAIN-CONTAINING PROTEIN 2"/>
    <property type="match status" value="1"/>
</dbReference>
<organism evidence="5 6">
    <name type="scientific">Trinickia fusca</name>
    <dbReference type="NCBI Taxonomy" id="2419777"/>
    <lineage>
        <taxon>Bacteria</taxon>
        <taxon>Pseudomonadati</taxon>
        <taxon>Pseudomonadota</taxon>
        <taxon>Betaproteobacteria</taxon>
        <taxon>Burkholderiales</taxon>
        <taxon>Burkholderiaceae</taxon>
        <taxon>Trinickia</taxon>
    </lineage>
</organism>
<name>A0A494X9J2_9BURK</name>
<dbReference type="OrthoDB" id="21665at2"/>
<evidence type="ECO:0000256" key="2">
    <source>
        <dbReference type="ARBA" id="ARBA00022964"/>
    </source>
</evidence>
<dbReference type="PANTHER" id="PTHR46332:SF5">
    <property type="entry name" value="ASPARTATE BETA-HYDROXYLASE DOMAIN CONTAINING 2"/>
    <property type="match status" value="1"/>
</dbReference>
<reference evidence="5 6" key="1">
    <citation type="submission" date="2018-10" db="EMBL/GenBank/DDBJ databases">
        <title>Paraburkholderia sp. 7MK8-2, isolated from soil.</title>
        <authorList>
            <person name="Gao Z.-H."/>
            <person name="Qiu L.-H."/>
        </authorList>
    </citation>
    <scope>NUCLEOTIDE SEQUENCE [LARGE SCALE GENOMIC DNA]</scope>
    <source>
        <strain evidence="5 6">7MK8-2</strain>
    </source>
</reference>
<comment type="caution">
    <text evidence="5">The sequence shown here is derived from an EMBL/GenBank/DDBJ whole genome shotgun (WGS) entry which is preliminary data.</text>
</comment>
<dbReference type="EMBL" id="RBZV01000006">
    <property type="protein sequence ID" value="RKP46822.1"/>
    <property type="molecule type" value="Genomic_DNA"/>
</dbReference>
<dbReference type="RefSeq" id="WP_121278650.1">
    <property type="nucleotide sequence ID" value="NZ_RBZV01000006.1"/>
</dbReference>